<dbReference type="SUPFAM" id="SSF53633">
    <property type="entry name" value="Carbamate kinase-like"/>
    <property type="match status" value="1"/>
</dbReference>
<feature type="binding site" evidence="11">
    <location>
        <position position="56"/>
    </location>
    <ligand>
        <name>ATP</name>
        <dbReference type="ChEBI" id="CHEBI:30616"/>
    </ligand>
</feature>
<dbReference type="Proteomes" id="UP000567099">
    <property type="component" value="Unassembled WGS sequence"/>
</dbReference>
<evidence type="ECO:0000313" key="18">
    <source>
        <dbReference type="Proteomes" id="UP000567099"/>
    </source>
</evidence>
<dbReference type="RefSeq" id="WP_104838065.1">
    <property type="nucleotide sequence ID" value="NZ_CP026606.1"/>
</dbReference>
<keyword evidence="5 10" id="KW-0547">Nucleotide-binding</keyword>
<feature type="binding site" evidence="11">
    <location>
        <position position="221"/>
    </location>
    <ligand>
        <name>ATP</name>
        <dbReference type="ChEBI" id="CHEBI:30616"/>
    </ligand>
</feature>
<evidence type="ECO:0000313" key="15">
    <source>
        <dbReference type="EMBL" id="MBA2863082.1"/>
    </source>
</evidence>
<evidence type="ECO:0000256" key="7">
    <source>
        <dbReference type="ARBA" id="ARBA00022840"/>
    </source>
</evidence>
<comment type="subunit">
    <text evidence="10">Homodimer.</text>
</comment>
<feature type="binding site" evidence="11">
    <location>
        <position position="55"/>
    </location>
    <ligand>
        <name>substrate</name>
    </ligand>
</feature>
<dbReference type="GO" id="GO:0016114">
    <property type="term" value="P:terpenoid biosynthetic process"/>
    <property type="evidence" value="ECO:0007669"/>
    <property type="project" value="TreeGrafter"/>
</dbReference>
<evidence type="ECO:0000256" key="1">
    <source>
        <dbReference type="ARBA" id="ARBA00010540"/>
    </source>
</evidence>
<dbReference type="EMBL" id="JACHED010000001">
    <property type="protein sequence ID" value="MBB6496913.1"/>
    <property type="molecule type" value="Genomic_DNA"/>
</dbReference>
<dbReference type="GO" id="GO:0102043">
    <property type="term" value="F:isopentenyl phosphate kinase activity"/>
    <property type="evidence" value="ECO:0007669"/>
    <property type="project" value="UniProtKB-EC"/>
</dbReference>
<keyword evidence="7 10" id="KW-0067">ATP-binding</keyword>
<evidence type="ECO:0000313" key="19">
    <source>
        <dbReference type="Proteomes" id="UP000590564"/>
    </source>
</evidence>
<protein>
    <recommendedName>
        <fullName evidence="3 10">Isopentenyl phosphate kinase</fullName>
        <shortName evidence="10">IPK</shortName>
        <ecNumber evidence="2 10">2.7.4.26</ecNumber>
    </recommendedName>
</protein>
<evidence type="ECO:0000256" key="3">
    <source>
        <dbReference type="ARBA" id="ARBA00017267"/>
    </source>
</evidence>
<dbReference type="Proteomes" id="UP000239462">
    <property type="component" value="Chromosome"/>
</dbReference>
<reference evidence="17" key="1">
    <citation type="journal article" date="2018" name="Genome Announc.">
        <title>Complete Genome Sequence of the Methanococcus maripaludis Type Strain JJ (DSM 2067), a Model for Selenoprotein Synthesis in Archaea.</title>
        <authorList>
            <person name="Poehlein A."/>
            <person name="Heym D."/>
            <person name="Quitzke V."/>
            <person name="Fersch J."/>
            <person name="Daniel R."/>
            <person name="Rother M."/>
        </authorList>
    </citation>
    <scope>NUCLEOTIDE SEQUENCE [LARGE SCALE GENOMIC DNA]</scope>
    <source>
        <strain evidence="17">DSM 2067</strain>
    </source>
</reference>
<feature type="site" description="Transition state stabilizer" evidence="12">
    <location>
        <position position="15"/>
    </location>
</feature>
<dbReference type="Gene3D" id="3.40.1160.10">
    <property type="entry name" value="Acetylglutamate kinase-like"/>
    <property type="match status" value="1"/>
</dbReference>
<feature type="binding site" evidence="11">
    <location>
        <position position="158"/>
    </location>
    <ligand>
        <name>substrate</name>
    </ligand>
</feature>
<evidence type="ECO:0000256" key="11">
    <source>
        <dbReference type="PIRSR" id="PIRSR016496-1"/>
    </source>
</evidence>
<dbReference type="InterPro" id="IPR001048">
    <property type="entry name" value="Asp/Glu/Uridylate_kinase"/>
</dbReference>
<evidence type="ECO:0000256" key="8">
    <source>
        <dbReference type="ARBA" id="ARBA00023229"/>
    </source>
</evidence>
<sequence>MFAILKLGGSILCDKNIPYSINWENLENIAIEIKESIEYYKSKNEEFKLIIVHGGGSFGHPVAKKYLKDGKFENMEKGYWEIQKAMRKFNNIVIEELQNFEIPAVSIQASSFITFDNDSNLHFDTNAVEKMLDKGLIPVIHGDIVIDEKTDNFKIFSGDHALPFLSKKLNPDLSLHASDVDGVWDSEFKIIENINSKNINDVLKSLKPSNKKDVTGGMHLKVMECYKLGIKTIIFNGNKKRNIYNALLKNVKGTLIN</sequence>
<dbReference type="EC" id="2.7.4.26" evidence="2 10"/>
<comment type="similarity">
    <text evidence="1 10">Belongs to the isopentenyl phosphate kinase family.</text>
</comment>
<dbReference type="EMBL" id="JACDUO010000001">
    <property type="protein sequence ID" value="MBA2863082.1"/>
    <property type="molecule type" value="Genomic_DNA"/>
</dbReference>
<dbReference type="EMBL" id="CP026606">
    <property type="protein sequence ID" value="AVB76573.1"/>
    <property type="molecule type" value="Genomic_DNA"/>
</dbReference>
<evidence type="ECO:0000256" key="12">
    <source>
        <dbReference type="PIRSR" id="PIRSR016496-2"/>
    </source>
</evidence>
<feature type="binding site" evidence="11">
    <location>
        <position position="217"/>
    </location>
    <ligand>
        <name>ATP</name>
        <dbReference type="ChEBI" id="CHEBI:30616"/>
    </ligand>
</feature>
<keyword evidence="8" id="KW-0414">Isoprene biosynthesis</keyword>
<dbReference type="PIRSF" id="PIRSF016496">
    <property type="entry name" value="Kin_FomA"/>
    <property type="match status" value="1"/>
</dbReference>
<dbReference type="CDD" id="cd04241">
    <property type="entry name" value="AAK_FomA-like"/>
    <property type="match status" value="1"/>
</dbReference>
<feature type="domain" description="Aspartate/glutamate/uridylate kinase" evidence="13">
    <location>
        <begin position="1"/>
        <end position="234"/>
    </location>
</feature>
<feature type="binding site" evidence="11">
    <location>
        <begin position="6"/>
        <end position="10"/>
    </location>
    <ligand>
        <name>ATP</name>
        <dbReference type="ChEBI" id="CHEBI:30616"/>
    </ligand>
</feature>
<name>A0A2L1CB79_METMI</name>
<evidence type="ECO:0000256" key="9">
    <source>
        <dbReference type="ARBA" id="ARBA00049063"/>
    </source>
</evidence>
<evidence type="ECO:0000259" key="13">
    <source>
        <dbReference type="Pfam" id="PF00696"/>
    </source>
</evidence>
<evidence type="ECO:0000256" key="5">
    <source>
        <dbReference type="ARBA" id="ARBA00022741"/>
    </source>
</evidence>
<feature type="binding site" evidence="11">
    <location>
        <position position="60"/>
    </location>
    <ligand>
        <name>substrate</name>
    </ligand>
</feature>
<dbReference type="AlphaFoldDB" id="A0A2L1CB79"/>
<dbReference type="InterPro" id="IPR024192">
    <property type="entry name" value="Fosfomycin_R_FomA-type"/>
</dbReference>
<keyword evidence="4 10" id="KW-0808">Transferase</keyword>
<evidence type="ECO:0000256" key="6">
    <source>
        <dbReference type="ARBA" id="ARBA00022777"/>
    </source>
</evidence>
<dbReference type="PANTHER" id="PTHR43654">
    <property type="entry name" value="GLUTAMATE 5-KINASE"/>
    <property type="match status" value="1"/>
</dbReference>
<dbReference type="GeneID" id="36102279"/>
<dbReference type="GO" id="GO:0005829">
    <property type="term" value="C:cytosol"/>
    <property type="evidence" value="ECO:0007669"/>
    <property type="project" value="TreeGrafter"/>
</dbReference>
<evidence type="ECO:0000313" key="16">
    <source>
        <dbReference type="EMBL" id="MBB6496913.1"/>
    </source>
</evidence>
<organism evidence="14 17">
    <name type="scientific">Methanococcus maripaludis</name>
    <name type="common">Methanococcus deltae</name>
    <dbReference type="NCBI Taxonomy" id="39152"/>
    <lineage>
        <taxon>Archaea</taxon>
        <taxon>Methanobacteriati</taxon>
        <taxon>Methanobacteriota</taxon>
        <taxon>Methanomada group</taxon>
        <taxon>Methanococci</taxon>
        <taxon>Methanococcales</taxon>
        <taxon>Methanococcaceae</taxon>
        <taxon>Methanococcus</taxon>
    </lineage>
</organism>
<accession>A0A2L1CB79</accession>
<evidence type="ECO:0000256" key="4">
    <source>
        <dbReference type="ARBA" id="ARBA00022679"/>
    </source>
</evidence>
<reference evidence="16 19" key="3">
    <citation type="submission" date="2020-08" db="EMBL/GenBank/DDBJ databases">
        <title>Genomic Encyclopedia of Type Strains, Phase IV (KMG-V): Genome sequencing to study the core and pangenomes of soil and plant-associated prokaryotes.</title>
        <authorList>
            <person name="Whitman W."/>
        </authorList>
    </citation>
    <scope>NUCLEOTIDE SEQUENCE [LARGE SCALE GENOMIC DNA]</scope>
    <source>
        <strain evidence="15 18">C13</strain>
        <strain evidence="16 19">D1</strain>
    </source>
</reference>
<dbReference type="Proteomes" id="UP000590564">
    <property type="component" value="Unassembled WGS sequence"/>
</dbReference>
<dbReference type="GO" id="GO:0005524">
    <property type="term" value="F:ATP binding"/>
    <property type="evidence" value="ECO:0007669"/>
    <property type="project" value="UniProtKB-KW"/>
</dbReference>
<evidence type="ECO:0000256" key="2">
    <source>
        <dbReference type="ARBA" id="ARBA00012908"/>
    </source>
</evidence>
<keyword evidence="6 10" id="KW-0418">Kinase</keyword>
<evidence type="ECO:0000313" key="17">
    <source>
        <dbReference type="Proteomes" id="UP000239462"/>
    </source>
</evidence>
<dbReference type="Pfam" id="PF00696">
    <property type="entry name" value="AA_kinase"/>
    <property type="match status" value="1"/>
</dbReference>
<feature type="binding site" evidence="11">
    <location>
        <position position="179"/>
    </location>
    <ligand>
        <name>ATP</name>
        <dbReference type="ChEBI" id="CHEBI:30616"/>
    </ligand>
</feature>
<dbReference type="KEGG" id="mmad:MMJJ_11920"/>
<proteinExistence type="inferred from homology"/>
<comment type="function">
    <text evidence="10">Catalyzes the formation of isopentenyl diphosphate (IPP), the building block of all isoprenoids.</text>
</comment>
<evidence type="ECO:0000256" key="10">
    <source>
        <dbReference type="PIRNR" id="PIRNR016496"/>
    </source>
</evidence>
<dbReference type="InterPro" id="IPR036393">
    <property type="entry name" value="AceGlu_kinase-like_sf"/>
</dbReference>
<comment type="catalytic activity">
    <reaction evidence="9 10">
        <text>isopentenyl phosphate + ATP = isopentenyl diphosphate + ADP</text>
        <dbReference type="Rhea" id="RHEA:33963"/>
        <dbReference type="ChEBI" id="CHEBI:30616"/>
        <dbReference type="ChEBI" id="CHEBI:65078"/>
        <dbReference type="ChEBI" id="CHEBI:128769"/>
        <dbReference type="ChEBI" id="CHEBI:456216"/>
        <dbReference type="EC" id="2.7.4.26"/>
    </reaction>
</comment>
<dbReference type="PANTHER" id="PTHR43654:SF1">
    <property type="entry name" value="ISOPENTENYL PHOSPHATE KINASE"/>
    <property type="match status" value="1"/>
</dbReference>
<reference evidence="14" key="2">
    <citation type="submission" date="2018-02" db="EMBL/GenBank/DDBJ databases">
        <title>Complete genome sequence of the Methanococcus maripaludis type strain JJ (DSM 2067), a model for selenoprotein synthesis in Archaea.</title>
        <authorList>
            <person name="Poehlein A."/>
            <person name="Heym D."/>
            <person name="Quitzke V."/>
            <person name="Fersch J."/>
            <person name="Daniel R."/>
            <person name="Rother M."/>
        </authorList>
    </citation>
    <scope>NUCLEOTIDE SEQUENCE [LARGE SCALE GENOMIC DNA]</scope>
    <source>
        <strain evidence="14">DSM 2067</strain>
    </source>
</reference>
<gene>
    <name evidence="15" type="ORF">HNP94_000082</name>
    <name evidence="16" type="ORF">HNP96_000934</name>
    <name evidence="14" type="ORF">MMJJ_11920</name>
</gene>
<dbReference type="NCBIfam" id="NF040647">
    <property type="entry name" value="IPPK_Arch"/>
    <property type="match status" value="1"/>
</dbReference>
<evidence type="ECO:0000313" key="14">
    <source>
        <dbReference type="EMBL" id="AVB76573.1"/>
    </source>
</evidence>
<dbReference type="GO" id="GO:0016301">
    <property type="term" value="F:kinase activity"/>
    <property type="evidence" value="ECO:0007669"/>
    <property type="project" value="UniProtKB-KW"/>
</dbReference>